<dbReference type="STRING" id="863227.GCA_000373005_03193"/>
<gene>
    <name evidence="1" type="ORF">C0Z20_27170</name>
</gene>
<dbReference type="Proteomes" id="UP000235777">
    <property type="component" value="Unassembled WGS sequence"/>
</dbReference>
<organism evidence="1 2">
    <name type="scientific">Trinickia symbiotica</name>
    <dbReference type="NCBI Taxonomy" id="863227"/>
    <lineage>
        <taxon>Bacteria</taxon>
        <taxon>Pseudomonadati</taxon>
        <taxon>Pseudomonadota</taxon>
        <taxon>Betaproteobacteria</taxon>
        <taxon>Burkholderiales</taxon>
        <taxon>Burkholderiaceae</taxon>
        <taxon>Trinickia</taxon>
    </lineage>
</organism>
<name>A0A2N7WS49_9BURK</name>
<keyword evidence="2" id="KW-1185">Reference proteome</keyword>
<dbReference type="RefSeq" id="WP_018441772.1">
    <property type="nucleotide sequence ID" value="NZ_KB890179.1"/>
</dbReference>
<comment type="caution">
    <text evidence="1">The sequence shown here is derived from an EMBL/GenBank/DDBJ whole genome shotgun (WGS) entry which is preliminary data.</text>
</comment>
<dbReference type="AlphaFoldDB" id="A0A2N7WS49"/>
<evidence type="ECO:0000313" key="2">
    <source>
        <dbReference type="Proteomes" id="UP000235777"/>
    </source>
</evidence>
<dbReference type="OrthoDB" id="8718152at2"/>
<sequence>MKVILTFRLQRSELPSPEEHLRYLWRVAKLFEPFGFPIEKWYPSAAGTPKKSLANPAFDYSGPTPAAVEMLAVKDVRDSTTNYRITTIWCGKMKGTRAIFSLALSSDVGNPICVLRLQLYDLEQLNDAKSMQRFIFGLLDIWPGASVIEVGPLQYFTTLQVFPQRPGAGWMIYLPQIITASDLPEAAELVPVMEGERQQGTIVVSVAGEVFSVDNPEHVKVANAIEVRLADQDLLCR</sequence>
<dbReference type="EMBL" id="PNYC01000023">
    <property type="protein sequence ID" value="PMS32172.1"/>
    <property type="molecule type" value="Genomic_DNA"/>
</dbReference>
<evidence type="ECO:0000313" key="1">
    <source>
        <dbReference type="EMBL" id="PMS32172.1"/>
    </source>
</evidence>
<protein>
    <submittedName>
        <fullName evidence="1">Uncharacterized protein</fullName>
    </submittedName>
</protein>
<reference evidence="1 2" key="1">
    <citation type="submission" date="2018-01" db="EMBL/GenBank/DDBJ databases">
        <title>Whole genome analyses suggest that Burkholderia sensu lato contains two further novel genera in the rhizoxinica-symbiotica group Mycetohabitans gen. nov., and Trinickia gen. nov.: implications for the evolution of diazotrophy and nodulation in the Burkholderiaceae.</title>
        <authorList>
            <person name="Estrada-de los Santos P."/>
            <person name="Palmer M."/>
            <person name="Chavez-Ramirez B."/>
            <person name="Beukes C."/>
            <person name="Steenkamp E.T."/>
            <person name="Hirsch A.M."/>
            <person name="Manyaka P."/>
            <person name="Maluk M."/>
            <person name="Lafos M."/>
            <person name="Crook M."/>
            <person name="Gross E."/>
            <person name="Simon M.F."/>
            <person name="Bueno dos Reis Junior F."/>
            <person name="Poole P.S."/>
            <person name="Venter S.N."/>
            <person name="James E.K."/>
        </authorList>
    </citation>
    <scope>NUCLEOTIDE SEQUENCE [LARGE SCALE GENOMIC DNA]</scope>
    <source>
        <strain evidence="1 2">JPY 581</strain>
    </source>
</reference>
<proteinExistence type="predicted"/>
<accession>A0A2N7WS49</accession>